<keyword evidence="3" id="KW-1185">Reference proteome</keyword>
<sequence>MDTDTSSASETPRERSRLARLGRIALRAAGIIGAVFVLLACWAELGAPIFVGR</sequence>
<reference evidence="2 3" key="1">
    <citation type="submission" date="2019-12" db="EMBL/GenBank/DDBJ databases">
        <authorList>
            <person name="Kim Y.S."/>
        </authorList>
    </citation>
    <scope>NUCLEOTIDE SEQUENCE [LARGE SCALE GENOMIC DNA]</scope>
    <source>
        <strain evidence="2 3">MMS17-SY077</strain>
    </source>
</reference>
<keyword evidence="1" id="KW-0472">Membrane</keyword>
<evidence type="ECO:0000256" key="1">
    <source>
        <dbReference type="SAM" id="Phobius"/>
    </source>
</evidence>
<dbReference type="EMBL" id="WSTA01000013">
    <property type="protein sequence ID" value="MWB97847.1"/>
    <property type="molecule type" value="Genomic_DNA"/>
</dbReference>
<keyword evidence="1" id="KW-1133">Transmembrane helix</keyword>
<keyword evidence="1" id="KW-0812">Transmembrane</keyword>
<evidence type="ECO:0000313" key="2">
    <source>
        <dbReference type="EMBL" id="MWB97847.1"/>
    </source>
</evidence>
<feature type="transmembrane region" description="Helical" evidence="1">
    <location>
        <begin position="24"/>
        <end position="45"/>
    </location>
</feature>
<evidence type="ECO:0000313" key="3">
    <source>
        <dbReference type="Proteomes" id="UP000438182"/>
    </source>
</evidence>
<dbReference type="AlphaFoldDB" id="A0A6I4P3E5"/>
<comment type="caution">
    <text evidence="2">The sequence shown here is derived from an EMBL/GenBank/DDBJ whole genome shotgun (WGS) entry which is preliminary data.</text>
</comment>
<proteinExistence type="predicted"/>
<gene>
    <name evidence="2" type="ORF">GB864_04680</name>
</gene>
<dbReference type="RefSeq" id="WP_160423188.1">
    <property type="nucleotide sequence ID" value="NZ_WSTA01000013.1"/>
</dbReference>
<name>A0A6I4P3E5_9MICO</name>
<organism evidence="2 3">
    <name type="scientific">Agromyces seonyuensis</name>
    <dbReference type="NCBI Taxonomy" id="2662446"/>
    <lineage>
        <taxon>Bacteria</taxon>
        <taxon>Bacillati</taxon>
        <taxon>Actinomycetota</taxon>
        <taxon>Actinomycetes</taxon>
        <taxon>Micrococcales</taxon>
        <taxon>Microbacteriaceae</taxon>
        <taxon>Agromyces</taxon>
    </lineage>
</organism>
<dbReference type="Proteomes" id="UP000438182">
    <property type="component" value="Unassembled WGS sequence"/>
</dbReference>
<protein>
    <submittedName>
        <fullName evidence="2">Uncharacterized protein</fullName>
    </submittedName>
</protein>
<accession>A0A6I4P3E5</accession>